<evidence type="ECO:0000256" key="3">
    <source>
        <dbReference type="ARBA" id="ARBA00022989"/>
    </source>
</evidence>
<dbReference type="RefSeq" id="WP_170151049.1">
    <property type="nucleotide sequence ID" value="NZ_QXDC01000004.1"/>
</dbReference>
<gene>
    <name evidence="7" type="ORF">DFR49_3565</name>
</gene>
<evidence type="ECO:0000256" key="2">
    <source>
        <dbReference type="ARBA" id="ARBA00022692"/>
    </source>
</evidence>
<keyword evidence="2 5" id="KW-0812">Transmembrane</keyword>
<feature type="transmembrane region" description="Helical" evidence="5">
    <location>
        <begin position="147"/>
        <end position="168"/>
    </location>
</feature>
<keyword evidence="3 5" id="KW-1133">Transmembrane helix</keyword>
<dbReference type="Pfam" id="PF04893">
    <property type="entry name" value="Yip1"/>
    <property type="match status" value="1"/>
</dbReference>
<feature type="transmembrane region" description="Helical" evidence="5">
    <location>
        <begin position="122"/>
        <end position="141"/>
    </location>
</feature>
<proteinExistence type="predicted"/>
<comment type="caution">
    <text evidence="7">The sequence shown here is derived from an EMBL/GenBank/DDBJ whole genome shotgun (WGS) entry which is preliminary data.</text>
</comment>
<dbReference type="InterPro" id="IPR006977">
    <property type="entry name" value="Yip1_dom"/>
</dbReference>
<dbReference type="EMBL" id="QXDC01000004">
    <property type="protein sequence ID" value="RIA37678.1"/>
    <property type="molecule type" value="Genomic_DNA"/>
</dbReference>
<name>A0A397NMR9_9SPHN</name>
<evidence type="ECO:0000256" key="4">
    <source>
        <dbReference type="ARBA" id="ARBA00023136"/>
    </source>
</evidence>
<evidence type="ECO:0000313" key="8">
    <source>
        <dbReference type="Proteomes" id="UP000266568"/>
    </source>
</evidence>
<organism evidence="7 8">
    <name type="scientific">Hephaestia caeni</name>
    <dbReference type="NCBI Taxonomy" id="645617"/>
    <lineage>
        <taxon>Bacteria</taxon>
        <taxon>Pseudomonadati</taxon>
        <taxon>Pseudomonadota</taxon>
        <taxon>Alphaproteobacteria</taxon>
        <taxon>Sphingomonadales</taxon>
        <taxon>Sphingomonadaceae</taxon>
        <taxon>Hephaestia</taxon>
    </lineage>
</organism>
<evidence type="ECO:0000256" key="5">
    <source>
        <dbReference type="SAM" id="Phobius"/>
    </source>
</evidence>
<accession>A0A397NMR9</accession>
<feature type="transmembrane region" description="Helical" evidence="5">
    <location>
        <begin position="175"/>
        <end position="200"/>
    </location>
</feature>
<feature type="domain" description="Yip1" evidence="6">
    <location>
        <begin position="23"/>
        <end position="193"/>
    </location>
</feature>
<dbReference type="GO" id="GO:0016020">
    <property type="term" value="C:membrane"/>
    <property type="evidence" value="ECO:0007669"/>
    <property type="project" value="UniProtKB-SubCell"/>
</dbReference>
<evidence type="ECO:0000313" key="7">
    <source>
        <dbReference type="EMBL" id="RIA37678.1"/>
    </source>
</evidence>
<feature type="transmembrane region" description="Helical" evidence="5">
    <location>
        <begin position="89"/>
        <end position="110"/>
    </location>
</feature>
<dbReference type="AlphaFoldDB" id="A0A397NMR9"/>
<evidence type="ECO:0000259" key="6">
    <source>
        <dbReference type="Pfam" id="PF04893"/>
    </source>
</evidence>
<protein>
    <submittedName>
        <fullName evidence="7">Yip1-like protein</fullName>
    </submittedName>
</protein>
<dbReference type="Proteomes" id="UP000266568">
    <property type="component" value="Unassembled WGS sequence"/>
</dbReference>
<keyword evidence="4 5" id="KW-0472">Membrane</keyword>
<reference evidence="7 8" key="1">
    <citation type="submission" date="2018-08" db="EMBL/GenBank/DDBJ databases">
        <title>Genomic Encyclopedia of Type Strains, Phase IV (KMG-IV): sequencing the most valuable type-strain genomes for metagenomic binning, comparative biology and taxonomic classification.</title>
        <authorList>
            <person name="Goeker M."/>
        </authorList>
    </citation>
    <scope>NUCLEOTIDE SEQUENCE [LARGE SCALE GENOMIC DNA]</scope>
    <source>
        <strain evidence="7 8">DSM 25527</strain>
    </source>
</reference>
<evidence type="ECO:0000256" key="1">
    <source>
        <dbReference type="ARBA" id="ARBA00004141"/>
    </source>
</evidence>
<keyword evidence="8" id="KW-1185">Reference proteome</keyword>
<comment type="subcellular location">
    <subcellularLocation>
        <location evidence="1">Membrane</location>
        <topology evidence="1">Multi-pass membrane protein</topology>
    </subcellularLocation>
</comment>
<sequence length="396" mass="40360">MATNPENLQPIGDSRGMADRIKRILLQPKAEWPIIDTEATTTGALLKGWVAPLAAIGPVAGLIGALTFGYGGLGFHYRPSIGGAITTAIIAYIMAFVGVWVLAWIINALAPTFEATKNPIQAMKVAAYSATAAWVAGVFQIVPNLGWIGAILGLYSLYLLYLGLPILMKAPAAKAMAYTLATIVAAIVLFVVIGAITAALTTRIIPPAVPTLGSTGGTVTVPGGGTLDLGKLDAAAKKMEETTKKMQSGEVKPIAPDALQAMLPASIAGWTRTEISSRGGAAGGIGGSNAEAHYSAGDQAFTLSITDAGALGALATMGGALSGQSSRQTETGYEKSAIENGNAVSEKWDNADKSGSYSTVIASRFAVSAEGDAPSIDTLKQAVAAVDAGKLAALAQ</sequence>
<feature type="transmembrane region" description="Helical" evidence="5">
    <location>
        <begin position="49"/>
        <end position="69"/>
    </location>
</feature>